<gene>
    <name evidence="2" type="ORF">GCM10023116_50270</name>
</gene>
<feature type="compositionally biased region" description="Polar residues" evidence="1">
    <location>
        <begin position="1"/>
        <end position="18"/>
    </location>
</feature>
<organism evidence="2 3">
    <name type="scientific">Kistimonas scapharcae</name>
    <dbReference type="NCBI Taxonomy" id="1036133"/>
    <lineage>
        <taxon>Bacteria</taxon>
        <taxon>Pseudomonadati</taxon>
        <taxon>Pseudomonadota</taxon>
        <taxon>Gammaproteobacteria</taxon>
        <taxon>Oceanospirillales</taxon>
        <taxon>Endozoicomonadaceae</taxon>
        <taxon>Kistimonas</taxon>
    </lineage>
</organism>
<feature type="region of interest" description="Disordered" evidence="1">
    <location>
        <begin position="1"/>
        <end position="38"/>
    </location>
</feature>
<evidence type="ECO:0000256" key="1">
    <source>
        <dbReference type="SAM" id="MobiDB-lite"/>
    </source>
</evidence>
<evidence type="ECO:0000313" key="2">
    <source>
        <dbReference type="EMBL" id="GAA4652743.1"/>
    </source>
</evidence>
<evidence type="ECO:0008006" key="4">
    <source>
        <dbReference type="Google" id="ProtNLM"/>
    </source>
</evidence>
<proteinExistence type="predicted"/>
<name>A0ABP8V8Z7_9GAMM</name>
<dbReference type="SUPFAM" id="SSF53335">
    <property type="entry name" value="S-adenosyl-L-methionine-dependent methyltransferases"/>
    <property type="match status" value="1"/>
</dbReference>
<sequence length="490" mass="55579">MQQLRRSTLPAITSTNDGENPLYRRRSKSLPAILSSKNDSQKASAVHIKRVKSELSLSRRHETELHPFTHKTGYLKDEEVIRQLSHSLNNLPSNSVEFHQKAKKLKGAISLLRPWKEIKPEAIKFPKESIDYFKEYICKEVMAICHPIEAFPETPSTFDWNAEENEHCRKTVEATKQLFQQFNKKACPFIDAAILTYDLYHSAYNETLQLLSGHLCDLNIRPTQQTKRLDIQIPYRKKTTLFAGTEYLHRLLPDITPEIERIHPNLVTIISNLEEIISGRMNIYFSLSRRGYQILCDYIKTNGATDVIEVMAGTGYNAAHIQKCGLTVDACDAHPKKRDIFFPVKQADAIRFIEDIASSKTLDNSALLICAPPPRARTSDGVQDIAHYMTNLYKACYDHGLKLVILFSECCDEQVFHRQDLLSKENIMIKTLSSLPDALLEDAGEFAGIAKAFQIIPLEQKQAEAPSKTASGIGIYIGDDPENIIHITRP</sequence>
<protein>
    <recommendedName>
        <fullName evidence="4">Methyltransferase</fullName>
    </recommendedName>
</protein>
<evidence type="ECO:0000313" key="3">
    <source>
        <dbReference type="Proteomes" id="UP001500604"/>
    </source>
</evidence>
<keyword evidence="3" id="KW-1185">Reference proteome</keyword>
<reference evidence="3" key="1">
    <citation type="journal article" date="2019" name="Int. J. Syst. Evol. Microbiol.">
        <title>The Global Catalogue of Microorganisms (GCM) 10K type strain sequencing project: providing services to taxonomists for standard genome sequencing and annotation.</title>
        <authorList>
            <consortium name="The Broad Institute Genomics Platform"/>
            <consortium name="The Broad Institute Genome Sequencing Center for Infectious Disease"/>
            <person name="Wu L."/>
            <person name="Ma J."/>
        </authorList>
    </citation>
    <scope>NUCLEOTIDE SEQUENCE [LARGE SCALE GENOMIC DNA]</scope>
    <source>
        <strain evidence="3">JCM 17805</strain>
    </source>
</reference>
<accession>A0ABP8V8Z7</accession>
<dbReference type="EMBL" id="BAABFL010000480">
    <property type="protein sequence ID" value="GAA4652743.1"/>
    <property type="molecule type" value="Genomic_DNA"/>
</dbReference>
<comment type="caution">
    <text evidence="2">The sequence shown here is derived from an EMBL/GenBank/DDBJ whole genome shotgun (WGS) entry which is preliminary data.</text>
</comment>
<dbReference type="RefSeq" id="WP_345199370.1">
    <property type="nucleotide sequence ID" value="NZ_BAABFL010000480.1"/>
</dbReference>
<dbReference type="Proteomes" id="UP001500604">
    <property type="component" value="Unassembled WGS sequence"/>
</dbReference>
<dbReference type="InterPro" id="IPR029063">
    <property type="entry name" value="SAM-dependent_MTases_sf"/>
</dbReference>